<feature type="domain" description="FAD-binding" evidence="7">
    <location>
        <begin position="6"/>
        <end position="168"/>
    </location>
</feature>
<dbReference type="Gene3D" id="3.50.50.60">
    <property type="entry name" value="FAD/NAD(P)-binding domain"/>
    <property type="match status" value="1"/>
</dbReference>
<proteinExistence type="inferred from homology"/>
<dbReference type="AlphaFoldDB" id="A0A2J6PX78"/>
<dbReference type="Proteomes" id="UP000235672">
    <property type="component" value="Unassembled WGS sequence"/>
</dbReference>
<dbReference type="STRING" id="1745343.A0A2J6PX78"/>
<keyword evidence="5" id="KW-0503">Monooxygenase</keyword>
<keyword evidence="9" id="KW-1185">Reference proteome</keyword>
<keyword evidence="3" id="KW-0274">FAD</keyword>
<dbReference type="PANTHER" id="PTHR13789">
    <property type="entry name" value="MONOOXYGENASE"/>
    <property type="match status" value="1"/>
</dbReference>
<sequence length="450" mass="49905">MRPEFNILIIGGGIAGFAASVGLARKGHKVTVLERSSDLQTFGGTLLIPANALKVLEDYGLLGAFREVAEKWENHMIYRHDGKVLDILSNSANQKIFGYEMLNVPRQTYQRLLYEAAVREGVKVRFGARVEKLADSSPLPYVILSTGEKIEADLIVGADGIKSTIRRVVLGGKDVKLQPNSTCYQCSISSTDMLSNPITASLIQEGGLQSWWGPNTHLICGRRSNDLAYEASFFIHPRPENPLPEYHVSSSNSHEAENSRKGDLSQVKGNVGMYEERVKNFVNMIKPEDCLLWKVAQLPNLPSWVSKNGRIVLLGDAAHAMSPHLGQGAALSIEDGGVLSHCLSRASSADEIPITMKAYESVQKGRAENVKRLAEASGVFKTLEEGKEREKRDKGFEERLKGQGEEGKEGERYEFFRASGHLAWIYGWDFRAEAEKELDKVFPTEKRAKI</sequence>
<evidence type="ECO:0000256" key="6">
    <source>
        <dbReference type="SAM" id="MobiDB-lite"/>
    </source>
</evidence>
<dbReference type="GO" id="GO:0071949">
    <property type="term" value="F:FAD binding"/>
    <property type="evidence" value="ECO:0007669"/>
    <property type="project" value="InterPro"/>
</dbReference>
<dbReference type="InterPro" id="IPR036188">
    <property type="entry name" value="FAD/NAD-bd_sf"/>
</dbReference>
<dbReference type="GO" id="GO:0004497">
    <property type="term" value="F:monooxygenase activity"/>
    <property type="evidence" value="ECO:0007669"/>
    <property type="project" value="UniProtKB-KW"/>
</dbReference>
<evidence type="ECO:0000256" key="2">
    <source>
        <dbReference type="ARBA" id="ARBA00022630"/>
    </source>
</evidence>
<evidence type="ECO:0000256" key="3">
    <source>
        <dbReference type="ARBA" id="ARBA00022827"/>
    </source>
</evidence>
<keyword evidence="4" id="KW-0560">Oxidoreductase</keyword>
<gene>
    <name evidence="8" type="ORF">NA56DRAFT_604225</name>
</gene>
<evidence type="ECO:0000259" key="7">
    <source>
        <dbReference type="Pfam" id="PF01494"/>
    </source>
</evidence>
<feature type="domain" description="FAD-binding" evidence="7">
    <location>
        <begin position="308"/>
        <end position="370"/>
    </location>
</feature>
<evidence type="ECO:0000313" key="9">
    <source>
        <dbReference type="Proteomes" id="UP000235672"/>
    </source>
</evidence>
<dbReference type="InterPro" id="IPR002938">
    <property type="entry name" value="FAD-bd"/>
</dbReference>
<dbReference type="EMBL" id="KZ613493">
    <property type="protein sequence ID" value="PMD18546.1"/>
    <property type="molecule type" value="Genomic_DNA"/>
</dbReference>
<evidence type="ECO:0000256" key="5">
    <source>
        <dbReference type="ARBA" id="ARBA00023033"/>
    </source>
</evidence>
<feature type="compositionally biased region" description="Basic and acidic residues" evidence="6">
    <location>
        <begin position="254"/>
        <end position="263"/>
    </location>
</feature>
<evidence type="ECO:0000256" key="1">
    <source>
        <dbReference type="ARBA" id="ARBA00007992"/>
    </source>
</evidence>
<dbReference type="InterPro" id="IPR050493">
    <property type="entry name" value="FAD-dep_Monooxygenase_BioMet"/>
</dbReference>
<dbReference type="PRINTS" id="PR00420">
    <property type="entry name" value="RNGMNOXGNASE"/>
</dbReference>
<reference evidence="8 9" key="1">
    <citation type="submission" date="2016-05" db="EMBL/GenBank/DDBJ databases">
        <title>A degradative enzymes factory behind the ericoid mycorrhizal symbiosis.</title>
        <authorList>
            <consortium name="DOE Joint Genome Institute"/>
            <person name="Martino E."/>
            <person name="Morin E."/>
            <person name="Grelet G."/>
            <person name="Kuo A."/>
            <person name="Kohler A."/>
            <person name="Daghino S."/>
            <person name="Barry K."/>
            <person name="Choi C."/>
            <person name="Cichocki N."/>
            <person name="Clum A."/>
            <person name="Copeland A."/>
            <person name="Hainaut M."/>
            <person name="Haridas S."/>
            <person name="Labutti K."/>
            <person name="Lindquist E."/>
            <person name="Lipzen A."/>
            <person name="Khouja H.-R."/>
            <person name="Murat C."/>
            <person name="Ohm R."/>
            <person name="Olson A."/>
            <person name="Spatafora J."/>
            <person name="Veneault-Fourrey C."/>
            <person name="Henrissat B."/>
            <person name="Grigoriev I."/>
            <person name="Martin F."/>
            <person name="Perotto S."/>
        </authorList>
    </citation>
    <scope>NUCLEOTIDE SEQUENCE [LARGE SCALE GENOMIC DNA]</scope>
    <source>
        <strain evidence="8 9">UAMH 7357</strain>
    </source>
</reference>
<name>A0A2J6PX78_9HELO</name>
<dbReference type="Pfam" id="PF01494">
    <property type="entry name" value="FAD_binding_3"/>
    <property type="match status" value="2"/>
</dbReference>
<evidence type="ECO:0000313" key="8">
    <source>
        <dbReference type="EMBL" id="PMD18546.1"/>
    </source>
</evidence>
<keyword evidence="2" id="KW-0285">Flavoprotein</keyword>
<protein>
    <submittedName>
        <fullName evidence="8">FAD/NAD(P)-binding domain-containing protein</fullName>
    </submittedName>
</protein>
<dbReference type="PANTHER" id="PTHR13789:SF147">
    <property type="entry name" value="PUTATIVE (AFU_ORTHOLOGUE AFUA_2G01950)-RELATED"/>
    <property type="match status" value="1"/>
</dbReference>
<dbReference type="OrthoDB" id="16820at2759"/>
<dbReference type="SUPFAM" id="SSF51905">
    <property type="entry name" value="FAD/NAD(P)-binding domain"/>
    <property type="match status" value="1"/>
</dbReference>
<feature type="region of interest" description="Disordered" evidence="6">
    <location>
        <begin position="244"/>
        <end position="264"/>
    </location>
</feature>
<comment type="similarity">
    <text evidence="1">Belongs to the paxM FAD-dependent monooxygenase family.</text>
</comment>
<accession>A0A2J6PX78</accession>
<evidence type="ECO:0000256" key="4">
    <source>
        <dbReference type="ARBA" id="ARBA00023002"/>
    </source>
</evidence>
<organism evidence="8 9">
    <name type="scientific">Hyaloscypha hepaticicola</name>
    <dbReference type="NCBI Taxonomy" id="2082293"/>
    <lineage>
        <taxon>Eukaryota</taxon>
        <taxon>Fungi</taxon>
        <taxon>Dikarya</taxon>
        <taxon>Ascomycota</taxon>
        <taxon>Pezizomycotina</taxon>
        <taxon>Leotiomycetes</taxon>
        <taxon>Helotiales</taxon>
        <taxon>Hyaloscyphaceae</taxon>
        <taxon>Hyaloscypha</taxon>
    </lineage>
</organism>